<organism evidence="1 2">
    <name type="scientific">Cinnamomum micranthum f. kanehirae</name>
    <dbReference type="NCBI Taxonomy" id="337451"/>
    <lineage>
        <taxon>Eukaryota</taxon>
        <taxon>Viridiplantae</taxon>
        <taxon>Streptophyta</taxon>
        <taxon>Embryophyta</taxon>
        <taxon>Tracheophyta</taxon>
        <taxon>Spermatophyta</taxon>
        <taxon>Magnoliopsida</taxon>
        <taxon>Magnoliidae</taxon>
        <taxon>Laurales</taxon>
        <taxon>Lauraceae</taxon>
        <taxon>Cinnamomum</taxon>
    </lineage>
</organism>
<gene>
    <name evidence="1" type="ORF">CKAN_00576300</name>
</gene>
<reference evidence="1 2" key="1">
    <citation type="journal article" date="2019" name="Nat. Plants">
        <title>Stout camphor tree genome fills gaps in understanding of flowering plant genome evolution.</title>
        <authorList>
            <person name="Chaw S.M."/>
            <person name="Liu Y.C."/>
            <person name="Wu Y.W."/>
            <person name="Wang H.Y."/>
            <person name="Lin C.I."/>
            <person name="Wu C.S."/>
            <person name="Ke H.M."/>
            <person name="Chang L.Y."/>
            <person name="Hsu C.Y."/>
            <person name="Yang H.T."/>
            <person name="Sudianto E."/>
            <person name="Hsu M.H."/>
            <person name="Wu K.P."/>
            <person name="Wang L.N."/>
            <person name="Leebens-Mack J.H."/>
            <person name="Tsai I.J."/>
        </authorList>
    </citation>
    <scope>NUCLEOTIDE SEQUENCE [LARGE SCALE GENOMIC DNA]</scope>
    <source>
        <strain evidence="2">cv. Chaw 1501</strain>
        <tissue evidence="1">Young leaves</tissue>
    </source>
</reference>
<evidence type="ECO:0000313" key="1">
    <source>
        <dbReference type="EMBL" id="RWR77283.1"/>
    </source>
</evidence>
<name>A0A443NFJ4_9MAGN</name>
<keyword evidence="2" id="KW-1185">Reference proteome</keyword>
<evidence type="ECO:0000313" key="2">
    <source>
        <dbReference type="Proteomes" id="UP000283530"/>
    </source>
</evidence>
<dbReference type="Proteomes" id="UP000283530">
    <property type="component" value="Unassembled WGS sequence"/>
</dbReference>
<sequence>MEKKSRKQHFILVHGCMPWSMVLYKLTTLFTSRGPTESLRSISLLLVSTQLDSRRSHLLSTVDGCDVPLSLQKRGDSGGPQLRRSQSGSSHDLFLKRCWLLFSSQHSCLIPSSPPSQCLEYGML</sequence>
<dbReference type="EMBL" id="QPKB01000002">
    <property type="protein sequence ID" value="RWR77283.1"/>
    <property type="molecule type" value="Genomic_DNA"/>
</dbReference>
<dbReference type="AlphaFoldDB" id="A0A443NFJ4"/>
<protein>
    <submittedName>
        <fullName evidence="1">Uncharacterized protein</fullName>
    </submittedName>
</protein>
<proteinExistence type="predicted"/>
<accession>A0A443NFJ4</accession>
<comment type="caution">
    <text evidence="1">The sequence shown here is derived from an EMBL/GenBank/DDBJ whole genome shotgun (WGS) entry which is preliminary data.</text>
</comment>